<feature type="transmembrane region" description="Helical" evidence="1">
    <location>
        <begin position="15"/>
        <end position="33"/>
    </location>
</feature>
<organism evidence="2 3">
    <name type="scientific">Pseudonocardia humida</name>
    <dbReference type="NCBI Taxonomy" id="2800819"/>
    <lineage>
        <taxon>Bacteria</taxon>
        <taxon>Bacillati</taxon>
        <taxon>Actinomycetota</taxon>
        <taxon>Actinomycetes</taxon>
        <taxon>Pseudonocardiales</taxon>
        <taxon>Pseudonocardiaceae</taxon>
        <taxon>Pseudonocardia</taxon>
    </lineage>
</organism>
<sequence>MDERRAGATASRHNGWFVVGGLLALAVVVPLAVQSSRPDQDDVYRAAANAADELRSTPVDGLGAYGYDVSRALAAGNPPSGVGKFGSSVASELDVRPAGEDARGELYEITRDDGAYPVCLVVVEYDSGLSRQEPLPPSASVDEGPC</sequence>
<keyword evidence="3" id="KW-1185">Reference proteome</keyword>
<evidence type="ECO:0000313" key="2">
    <source>
        <dbReference type="EMBL" id="MCO1657425.1"/>
    </source>
</evidence>
<evidence type="ECO:0000313" key="3">
    <source>
        <dbReference type="Proteomes" id="UP001165283"/>
    </source>
</evidence>
<evidence type="ECO:0000256" key="1">
    <source>
        <dbReference type="SAM" id="Phobius"/>
    </source>
</evidence>
<keyword evidence="1" id="KW-0812">Transmembrane</keyword>
<keyword evidence="1" id="KW-1133">Transmembrane helix</keyword>
<protein>
    <submittedName>
        <fullName evidence="2">Uncharacterized protein</fullName>
    </submittedName>
</protein>
<dbReference type="Proteomes" id="UP001165283">
    <property type="component" value="Unassembled WGS sequence"/>
</dbReference>
<dbReference type="RefSeq" id="WP_252441074.1">
    <property type="nucleotide sequence ID" value="NZ_JAGSOV010000041.1"/>
</dbReference>
<comment type="caution">
    <text evidence="2">The sequence shown here is derived from an EMBL/GenBank/DDBJ whole genome shotgun (WGS) entry which is preliminary data.</text>
</comment>
<proteinExistence type="predicted"/>
<accession>A0ABT1A3B6</accession>
<dbReference type="EMBL" id="JAGSOV010000041">
    <property type="protein sequence ID" value="MCO1657425.1"/>
    <property type="molecule type" value="Genomic_DNA"/>
</dbReference>
<name>A0ABT1A3B6_9PSEU</name>
<keyword evidence="1" id="KW-0472">Membrane</keyword>
<gene>
    <name evidence="2" type="ORF">KDL28_20410</name>
</gene>
<reference evidence="2" key="1">
    <citation type="submission" date="2021-04" db="EMBL/GenBank/DDBJ databases">
        <title>Pseudonocardia sp. nov., isolated from sandy soil of mangrove forest.</title>
        <authorList>
            <person name="Zan Z."/>
            <person name="Huang R."/>
            <person name="Liu W."/>
        </authorList>
    </citation>
    <scope>NUCLEOTIDE SEQUENCE</scope>
    <source>
        <strain evidence="2">S2-4</strain>
    </source>
</reference>